<dbReference type="AlphaFoldDB" id="A0A1G6VSI1"/>
<feature type="compositionally biased region" description="Gly residues" evidence="2">
    <location>
        <begin position="17"/>
        <end position="27"/>
    </location>
</feature>
<evidence type="ECO:0000313" key="4">
    <source>
        <dbReference type="EMBL" id="SDD55795.1"/>
    </source>
</evidence>
<feature type="region of interest" description="Disordered" evidence="2">
    <location>
        <begin position="138"/>
        <end position="197"/>
    </location>
</feature>
<keyword evidence="1" id="KW-0175">Coiled coil</keyword>
<evidence type="ECO:0000313" key="5">
    <source>
        <dbReference type="Proteomes" id="UP000199034"/>
    </source>
</evidence>
<dbReference type="GO" id="GO:0051301">
    <property type="term" value="P:cell division"/>
    <property type="evidence" value="ECO:0007669"/>
    <property type="project" value="UniProtKB-KW"/>
</dbReference>
<dbReference type="Proteomes" id="UP000199034">
    <property type="component" value="Unassembled WGS sequence"/>
</dbReference>
<keyword evidence="5" id="KW-1185">Reference proteome</keyword>
<dbReference type="OrthoDB" id="5187715at2"/>
<dbReference type="Pfam" id="PF04977">
    <property type="entry name" value="DivIC"/>
    <property type="match status" value="1"/>
</dbReference>
<sequence length="197" mass="21487">MADDRRPARGARPRGRTGPGRTPGAGRTGRPRTAAEAAGRPTSRPPERARLRPTSRLAILAVVFAVLAVGSASSLRAFLQQRSEMQALQQEIVERQDRIDDLAREKRRWQDTAYVRSQARQRLGYVMPGETAYVALDADGDPIEPGSTLTDPSEVDPQEPEAWWGDAWGSVELAGDPPPAGDPVPLKELDGSEEQDQ</sequence>
<evidence type="ECO:0000256" key="2">
    <source>
        <dbReference type="SAM" id="MobiDB-lite"/>
    </source>
</evidence>
<organism evidence="4 5">
    <name type="scientific">Nocardioides lianchengensis</name>
    <dbReference type="NCBI Taxonomy" id="1045774"/>
    <lineage>
        <taxon>Bacteria</taxon>
        <taxon>Bacillati</taxon>
        <taxon>Actinomycetota</taxon>
        <taxon>Actinomycetes</taxon>
        <taxon>Propionibacteriales</taxon>
        <taxon>Nocardioidaceae</taxon>
        <taxon>Nocardioides</taxon>
    </lineage>
</organism>
<reference evidence="4 5" key="1">
    <citation type="submission" date="2016-10" db="EMBL/GenBank/DDBJ databases">
        <authorList>
            <person name="de Groot N.N."/>
        </authorList>
    </citation>
    <scope>NUCLEOTIDE SEQUENCE [LARGE SCALE GENOMIC DNA]</scope>
    <source>
        <strain evidence="4 5">CGMCC 4.6858</strain>
    </source>
</reference>
<feature type="region of interest" description="Disordered" evidence="2">
    <location>
        <begin position="1"/>
        <end position="51"/>
    </location>
</feature>
<name>A0A1G6VSI1_9ACTN</name>
<keyword evidence="3" id="KW-0812">Transmembrane</keyword>
<proteinExistence type="predicted"/>
<protein>
    <submittedName>
        <fullName evidence="4">Cell division protein FtsB</fullName>
    </submittedName>
</protein>
<feature type="coiled-coil region" evidence="1">
    <location>
        <begin position="85"/>
        <end position="112"/>
    </location>
</feature>
<dbReference type="InterPro" id="IPR007060">
    <property type="entry name" value="FtsL/DivIC"/>
</dbReference>
<accession>A0A1G6VSI1</accession>
<dbReference type="RefSeq" id="WP_090858515.1">
    <property type="nucleotide sequence ID" value="NZ_FMZM01000009.1"/>
</dbReference>
<dbReference type="EMBL" id="FMZM01000009">
    <property type="protein sequence ID" value="SDD55795.1"/>
    <property type="molecule type" value="Genomic_DNA"/>
</dbReference>
<dbReference type="STRING" id="1045774.SAMN05421872_10916"/>
<feature type="transmembrane region" description="Helical" evidence="3">
    <location>
        <begin position="57"/>
        <end position="79"/>
    </location>
</feature>
<feature type="compositionally biased region" description="Low complexity" evidence="2">
    <location>
        <begin position="31"/>
        <end position="42"/>
    </location>
</feature>
<keyword evidence="4" id="KW-0131">Cell cycle</keyword>
<evidence type="ECO:0000256" key="3">
    <source>
        <dbReference type="SAM" id="Phobius"/>
    </source>
</evidence>
<keyword evidence="3" id="KW-0472">Membrane</keyword>
<keyword evidence="3" id="KW-1133">Transmembrane helix</keyword>
<evidence type="ECO:0000256" key="1">
    <source>
        <dbReference type="SAM" id="Coils"/>
    </source>
</evidence>
<keyword evidence="4" id="KW-0132">Cell division</keyword>
<gene>
    <name evidence="4" type="ORF">SAMN05421872_10916</name>
</gene>